<name>A0A1H9ET10_9ACTN</name>
<evidence type="ECO:0000313" key="3">
    <source>
        <dbReference type="Proteomes" id="UP000199055"/>
    </source>
</evidence>
<gene>
    <name evidence="2" type="ORF">SAMN05216481_105289</name>
</gene>
<feature type="region of interest" description="Disordered" evidence="1">
    <location>
        <begin position="20"/>
        <end position="62"/>
    </location>
</feature>
<keyword evidence="3" id="KW-1185">Reference proteome</keyword>
<accession>A0A1H9ET10</accession>
<dbReference type="Proteomes" id="UP000199055">
    <property type="component" value="Unassembled WGS sequence"/>
</dbReference>
<organism evidence="2 3">
    <name type="scientific">Streptomyces radiopugnans</name>
    <dbReference type="NCBI Taxonomy" id="403935"/>
    <lineage>
        <taxon>Bacteria</taxon>
        <taxon>Bacillati</taxon>
        <taxon>Actinomycetota</taxon>
        <taxon>Actinomycetes</taxon>
        <taxon>Kitasatosporales</taxon>
        <taxon>Streptomycetaceae</taxon>
        <taxon>Streptomyces</taxon>
    </lineage>
</organism>
<proteinExistence type="predicted"/>
<protein>
    <submittedName>
        <fullName evidence="2">Uncharacterized protein</fullName>
    </submittedName>
</protein>
<feature type="compositionally biased region" description="Gly residues" evidence="1">
    <location>
        <begin position="41"/>
        <end position="60"/>
    </location>
</feature>
<dbReference type="EMBL" id="FOET01000005">
    <property type="protein sequence ID" value="SEQ28886.1"/>
    <property type="molecule type" value="Genomic_DNA"/>
</dbReference>
<dbReference type="AlphaFoldDB" id="A0A1H9ET10"/>
<reference evidence="2 3" key="1">
    <citation type="submission" date="2016-10" db="EMBL/GenBank/DDBJ databases">
        <authorList>
            <person name="de Groot N.N."/>
        </authorList>
    </citation>
    <scope>NUCLEOTIDE SEQUENCE [LARGE SCALE GENOMIC DNA]</scope>
    <source>
        <strain evidence="2 3">CGMCC 4.3519</strain>
    </source>
</reference>
<sequence>MRAVAVTVVVLVALTGARKSDGGGCSGDDDSGSGGSSSSSSGGGDFGGTSGGTGGSGGGKQQKVMREITVLHCGVDEAGELVARLEIENTGRMDMDYSATVAFEDARGASRGTAVLKDFEVPAGETLATDAGGGAYTGPSDGAETLRCDVVRAGRTL</sequence>
<evidence type="ECO:0000256" key="1">
    <source>
        <dbReference type="SAM" id="MobiDB-lite"/>
    </source>
</evidence>
<evidence type="ECO:0000313" key="2">
    <source>
        <dbReference type="EMBL" id="SEQ28886.1"/>
    </source>
</evidence>